<organism evidence="1 2">
    <name type="scientific">Oleoguttula mirabilis</name>
    <dbReference type="NCBI Taxonomy" id="1507867"/>
    <lineage>
        <taxon>Eukaryota</taxon>
        <taxon>Fungi</taxon>
        <taxon>Dikarya</taxon>
        <taxon>Ascomycota</taxon>
        <taxon>Pezizomycotina</taxon>
        <taxon>Dothideomycetes</taxon>
        <taxon>Dothideomycetidae</taxon>
        <taxon>Mycosphaerellales</taxon>
        <taxon>Teratosphaeriaceae</taxon>
        <taxon>Oleoguttula</taxon>
    </lineage>
</organism>
<evidence type="ECO:0000313" key="1">
    <source>
        <dbReference type="EMBL" id="KAK4546304.1"/>
    </source>
</evidence>
<comment type="caution">
    <text evidence="1">The sequence shown here is derived from an EMBL/GenBank/DDBJ whole genome shotgun (WGS) entry which is preliminary data.</text>
</comment>
<dbReference type="AlphaFoldDB" id="A0AAV9JLB5"/>
<sequence length="132" mass="14386">MGDTSNEVKSSASRANFANVHIFAEGGMHISASIGQDHDNAKIFRGDTVKERGWRELGDKLKASTCLDQEPDGDPINVLDCRLKWGPFGIVQRINKRSMSQKCSNGFCMDSGDGRVQCRPTSAVSHLKVGTC</sequence>
<evidence type="ECO:0000313" key="2">
    <source>
        <dbReference type="Proteomes" id="UP001324427"/>
    </source>
</evidence>
<dbReference type="Proteomes" id="UP001324427">
    <property type="component" value="Unassembled WGS sequence"/>
</dbReference>
<accession>A0AAV9JLB5</accession>
<reference evidence="1 2" key="1">
    <citation type="submission" date="2021-11" db="EMBL/GenBank/DDBJ databases">
        <title>Black yeast isolated from Biological Soil Crust.</title>
        <authorList>
            <person name="Kurbessoian T."/>
        </authorList>
    </citation>
    <scope>NUCLEOTIDE SEQUENCE [LARGE SCALE GENOMIC DNA]</scope>
    <source>
        <strain evidence="1 2">CCFEE 5522</strain>
    </source>
</reference>
<name>A0AAV9JLB5_9PEZI</name>
<gene>
    <name evidence="1" type="ORF">LTR36_001981</name>
</gene>
<proteinExistence type="predicted"/>
<keyword evidence="2" id="KW-1185">Reference proteome</keyword>
<dbReference type="EMBL" id="JAVFHQ010000015">
    <property type="protein sequence ID" value="KAK4546304.1"/>
    <property type="molecule type" value="Genomic_DNA"/>
</dbReference>
<protein>
    <submittedName>
        <fullName evidence="1">Uncharacterized protein</fullName>
    </submittedName>
</protein>